<dbReference type="InterPro" id="IPR050777">
    <property type="entry name" value="SET2_Histone-Lys_MeTrsfase"/>
</dbReference>
<evidence type="ECO:0000313" key="12">
    <source>
        <dbReference type="Proteomes" id="UP000729357"/>
    </source>
</evidence>
<evidence type="ECO:0000256" key="6">
    <source>
        <dbReference type="ARBA" id="ARBA00022691"/>
    </source>
</evidence>
<evidence type="ECO:0000256" key="2">
    <source>
        <dbReference type="ARBA" id="ARBA00004286"/>
    </source>
</evidence>
<dbReference type="PANTHER" id="PTHR22884">
    <property type="entry name" value="SET DOMAIN PROTEINS"/>
    <property type="match status" value="1"/>
</dbReference>
<evidence type="ECO:0000259" key="9">
    <source>
        <dbReference type="PROSITE" id="PS50280"/>
    </source>
</evidence>
<keyword evidence="6" id="KW-0949">S-adenosyl-L-methionine</keyword>
<accession>A0A9P8FQK3</accession>
<dbReference type="GO" id="GO:0032259">
    <property type="term" value="P:methylation"/>
    <property type="evidence" value="ECO:0007669"/>
    <property type="project" value="UniProtKB-KW"/>
</dbReference>
<evidence type="ECO:0000256" key="8">
    <source>
        <dbReference type="SAM" id="MobiDB-lite"/>
    </source>
</evidence>
<protein>
    <submittedName>
        <fullName evidence="11">SET domain-containing protein</fullName>
    </submittedName>
</protein>
<feature type="domain" description="AWS" evidence="10">
    <location>
        <begin position="127"/>
        <end position="179"/>
    </location>
</feature>
<keyword evidence="12" id="KW-1185">Reference proteome</keyword>
<dbReference type="OrthoDB" id="422362at2759"/>
<dbReference type="GO" id="GO:0042054">
    <property type="term" value="F:histone methyltransferase activity"/>
    <property type="evidence" value="ECO:0007669"/>
    <property type="project" value="InterPro"/>
</dbReference>
<dbReference type="InterPro" id="IPR006560">
    <property type="entry name" value="AWS_dom"/>
</dbReference>
<dbReference type="Pfam" id="PF00856">
    <property type="entry name" value="SET"/>
    <property type="match status" value="1"/>
</dbReference>
<comment type="subcellular location">
    <subcellularLocation>
        <location evidence="2">Chromosome</location>
    </subcellularLocation>
    <subcellularLocation>
        <location evidence="1">Nucleus</location>
    </subcellularLocation>
</comment>
<dbReference type="InterPro" id="IPR001214">
    <property type="entry name" value="SET_dom"/>
</dbReference>
<feature type="region of interest" description="Disordered" evidence="8">
    <location>
        <begin position="1"/>
        <end position="20"/>
    </location>
</feature>
<dbReference type="PROSITE" id="PS50280">
    <property type="entry name" value="SET"/>
    <property type="match status" value="1"/>
</dbReference>
<dbReference type="PROSITE" id="PS51215">
    <property type="entry name" value="AWS"/>
    <property type="match status" value="1"/>
</dbReference>
<evidence type="ECO:0000256" key="7">
    <source>
        <dbReference type="ARBA" id="ARBA00023242"/>
    </source>
</evidence>
<dbReference type="AlphaFoldDB" id="A0A9P8FQK3"/>
<feature type="non-terminal residue" evidence="11">
    <location>
        <position position="1"/>
    </location>
</feature>
<feature type="region of interest" description="Disordered" evidence="8">
    <location>
        <begin position="429"/>
        <end position="448"/>
    </location>
</feature>
<sequence>MPSLDIRKCTKKKRNATEAGEIDRRWSGRLLAIKRSGEMNEAAQHVADTIDAQSTRIRGSSSFIKRHSIFASPTSSCFKPKGLLNTSGNVSAPRHHSTREAKPKAWTRIYKNRLVGDAKRYWKKPKIETSLCICTAPVLGFLEPGCGERCLNRVMGYECDPNNCGLGELCTNRDFTRLAIRLERTKNAEQRSKCDPSSIGVELFKTSDRGFGVRACTQFEPREIIVEHTGEIITSSEAGRRMEDDSKDKAVRLDFVISFGCMILDATKGSIARFVNHSFEPNCKMLKRFVKGQPRMALFAGDYDILTGQELTYDYNFSPYSTKDVQEYRCGSSNCRGILDPRLKDNKKPVDKTGKGRVAHDKKRKVGGPASTALAAKVVKELSQKRKVPPMPKGWVYVDKGMEKIRIEEARKDKEIAWLQKEGILPATFRSKQPKTRTCSSGGKEKAI</sequence>
<dbReference type="GO" id="GO:0005634">
    <property type="term" value="C:nucleus"/>
    <property type="evidence" value="ECO:0007669"/>
    <property type="project" value="UniProtKB-SubCell"/>
</dbReference>
<keyword evidence="7" id="KW-0539">Nucleus</keyword>
<dbReference type="EMBL" id="JAHFXS010001004">
    <property type="protein sequence ID" value="KAG9980325.1"/>
    <property type="molecule type" value="Genomic_DNA"/>
</dbReference>
<dbReference type="SMART" id="SM00317">
    <property type="entry name" value="SET"/>
    <property type="match status" value="1"/>
</dbReference>
<keyword evidence="4" id="KW-0489">Methyltransferase</keyword>
<reference evidence="11" key="1">
    <citation type="journal article" date="2021" name="J Fungi (Basel)">
        <title>Virulence traits and population genomics of the black yeast Aureobasidium melanogenum.</title>
        <authorList>
            <person name="Cernosa A."/>
            <person name="Sun X."/>
            <person name="Gostincar C."/>
            <person name="Fang C."/>
            <person name="Gunde-Cimerman N."/>
            <person name="Song Z."/>
        </authorList>
    </citation>
    <scope>NUCLEOTIDE SEQUENCE</scope>
    <source>
        <strain evidence="11">EXF-9298</strain>
    </source>
</reference>
<gene>
    <name evidence="11" type="ORF">KCU98_g8223</name>
</gene>
<dbReference type="InterPro" id="IPR046341">
    <property type="entry name" value="SET_dom_sf"/>
</dbReference>
<reference evidence="11" key="2">
    <citation type="submission" date="2021-08" db="EMBL/GenBank/DDBJ databases">
        <authorList>
            <person name="Gostincar C."/>
            <person name="Sun X."/>
            <person name="Song Z."/>
            <person name="Gunde-Cimerman N."/>
        </authorList>
    </citation>
    <scope>NUCLEOTIDE SEQUENCE</scope>
    <source>
        <strain evidence="11">EXF-9298</strain>
    </source>
</reference>
<evidence type="ECO:0000256" key="1">
    <source>
        <dbReference type="ARBA" id="ARBA00004123"/>
    </source>
</evidence>
<evidence type="ECO:0000259" key="10">
    <source>
        <dbReference type="PROSITE" id="PS51215"/>
    </source>
</evidence>
<evidence type="ECO:0000256" key="3">
    <source>
        <dbReference type="ARBA" id="ARBA00022454"/>
    </source>
</evidence>
<organism evidence="11 12">
    <name type="scientific">Aureobasidium melanogenum</name>
    <name type="common">Aureobasidium pullulans var. melanogenum</name>
    <dbReference type="NCBI Taxonomy" id="46634"/>
    <lineage>
        <taxon>Eukaryota</taxon>
        <taxon>Fungi</taxon>
        <taxon>Dikarya</taxon>
        <taxon>Ascomycota</taxon>
        <taxon>Pezizomycotina</taxon>
        <taxon>Dothideomycetes</taxon>
        <taxon>Dothideomycetidae</taxon>
        <taxon>Dothideales</taxon>
        <taxon>Saccotheciaceae</taxon>
        <taxon>Aureobasidium</taxon>
    </lineage>
</organism>
<proteinExistence type="predicted"/>
<comment type="caution">
    <text evidence="11">The sequence shown here is derived from an EMBL/GenBank/DDBJ whole genome shotgun (WGS) entry which is preliminary data.</text>
</comment>
<dbReference type="Gene3D" id="2.170.270.10">
    <property type="entry name" value="SET domain"/>
    <property type="match status" value="1"/>
</dbReference>
<dbReference type="Proteomes" id="UP000729357">
    <property type="component" value="Unassembled WGS sequence"/>
</dbReference>
<keyword evidence="5" id="KW-0808">Transferase</keyword>
<dbReference type="SMART" id="SM00570">
    <property type="entry name" value="AWS"/>
    <property type="match status" value="1"/>
</dbReference>
<dbReference type="Pfam" id="PF17907">
    <property type="entry name" value="AWS"/>
    <property type="match status" value="1"/>
</dbReference>
<evidence type="ECO:0000313" key="11">
    <source>
        <dbReference type="EMBL" id="KAG9980325.1"/>
    </source>
</evidence>
<feature type="domain" description="SET" evidence="9">
    <location>
        <begin position="199"/>
        <end position="316"/>
    </location>
</feature>
<evidence type="ECO:0000256" key="5">
    <source>
        <dbReference type="ARBA" id="ARBA00022679"/>
    </source>
</evidence>
<keyword evidence="3" id="KW-0158">Chromosome</keyword>
<name>A0A9P8FQK3_AURME</name>
<dbReference type="GO" id="GO:0005694">
    <property type="term" value="C:chromosome"/>
    <property type="evidence" value="ECO:0007669"/>
    <property type="project" value="UniProtKB-SubCell"/>
</dbReference>
<dbReference type="SUPFAM" id="SSF82199">
    <property type="entry name" value="SET domain"/>
    <property type="match status" value="1"/>
</dbReference>
<evidence type="ECO:0000256" key="4">
    <source>
        <dbReference type="ARBA" id="ARBA00022603"/>
    </source>
</evidence>